<protein>
    <submittedName>
        <fullName evidence="1">Uncharacterized protein</fullName>
    </submittedName>
</protein>
<keyword evidence="2" id="KW-1185">Reference proteome</keyword>
<sequence length="185" mass="20879">MPPTYFPLRWERTGDQRCCFILTPIISLNSLPFEEFVVSKLWDDEAQFVDVAKCRSQVAQKLLLEGENKKGQNSLIRAGYGGWLLYNAASTGDVGFVEEIHILYLVKQNTGSPIFFMLRVGARILRFSGDVHAAARVGNLEILKELGDCLDISEYRDDQGCTLLNLSFKFTNQSNNANYLDLSFP</sequence>
<dbReference type="EMBL" id="JAUIZM010000006">
    <property type="protein sequence ID" value="KAK1381571.1"/>
    <property type="molecule type" value="Genomic_DNA"/>
</dbReference>
<gene>
    <name evidence="1" type="ORF">POM88_028315</name>
</gene>
<reference evidence="1" key="2">
    <citation type="submission" date="2023-05" db="EMBL/GenBank/DDBJ databases">
        <authorList>
            <person name="Schelkunov M.I."/>
        </authorList>
    </citation>
    <scope>NUCLEOTIDE SEQUENCE</scope>
    <source>
        <strain evidence="1">Hsosn_3</strain>
        <tissue evidence="1">Leaf</tissue>
    </source>
</reference>
<evidence type="ECO:0000313" key="1">
    <source>
        <dbReference type="EMBL" id="KAK1381571.1"/>
    </source>
</evidence>
<dbReference type="Proteomes" id="UP001237642">
    <property type="component" value="Unassembled WGS sequence"/>
</dbReference>
<evidence type="ECO:0000313" key="2">
    <source>
        <dbReference type="Proteomes" id="UP001237642"/>
    </source>
</evidence>
<accession>A0AAD8MQC0</accession>
<organism evidence="1 2">
    <name type="scientific">Heracleum sosnowskyi</name>
    <dbReference type="NCBI Taxonomy" id="360622"/>
    <lineage>
        <taxon>Eukaryota</taxon>
        <taxon>Viridiplantae</taxon>
        <taxon>Streptophyta</taxon>
        <taxon>Embryophyta</taxon>
        <taxon>Tracheophyta</taxon>
        <taxon>Spermatophyta</taxon>
        <taxon>Magnoliopsida</taxon>
        <taxon>eudicotyledons</taxon>
        <taxon>Gunneridae</taxon>
        <taxon>Pentapetalae</taxon>
        <taxon>asterids</taxon>
        <taxon>campanulids</taxon>
        <taxon>Apiales</taxon>
        <taxon>Apiaceae</taxon>
        <taxon>Apioideae</taxon>
        <taxon>apioid superclade</taxon>
        <taxon>Tordylieae</taxon>
        <taxon>Tordyliinae</taxon>
        <taxon>Heracleum</taxon>
    </lineage>
</organism>
<reference evidence="1" key="1">
    <citation type="submission" date="2023-02" db="EMBL/GenBank/DDBJ databases">
        <title>Genome of toxic invasive species Heracleum sosnowskyi carries increased number of genes despite the absence of recent whole-genome duplications.</title>
        <authorList>
            <person name="Schelkunov M."/>
            <person name="Shtratnikova V."/>
            <person name="Makarenko M."/>
            <person name="Klepikova A."/>
            <person name="Omelchenko D."/>
            <person name="Novikova G."/>
            <person name="Obukhova E."/>
            <person name="Bogdanov V."/>
            <person name="Penin A."/>
            <person name="Logacheva M."/>
        </authorList>
    </citation>
    <scope>NUCLEOTIDE SEQUENCE</scope>
    <source>
        <strain evidence="1">Hsosn_3</strain>
        <tissue evidence="1">Leaf</tissue>
    </source>
</reference>
<proteinExistence type="predicted"/>
<comment type="caution">
    <text evidence="1">The sequence shown here is derived from an EMBL/GenBank/DDBJ whole genome shotgun (WGS) entry which is preliminary data.</text>
</comment>
<name>A0AAD8MQC0_9APIA</name>
<dbReference type="AlphaFoldDB" id="A0AAD8MQC0"/>